<dbReference type="OrthoDB" id="4160688at2759"/>
<feature type="region of interest" description="Disordered" evidence="1">
    <location>
        <begin position="426"/>
        <end position="447"/>
    </location>
</feature>
<feature type="compositionally biased region" description="Low complexity" evidence="1">
    <location>
        <begin position="493"/>
        <end position="507"/>
    </location>
</feature>
<dbReference type="EMBL" id="KB822718">
    <property type="protein sequence ID" value="ETN42706.1"/>
    <property type="molecule type" value="Genomic_DNA"/>
</dbReference>
<feature type="compositionally biased region" description="Polar residues" evidence="1">
    <location>
        <begin position="198"/>
        <end position="211"/>
    </location>
</feature>
<dbReference type="Proteomes" id="UP000030752">
    <property type="component" value="Unassembled WGS sequence"/>
</dbReference>
<feature type="region of interest" description="Disordered" evidence="1">
    <location>
        <begin position="332"/>
        <end position="371"/>
    </location>
</feature>
<feature type="region of interest" description="Disordered" evidence="1">
    <location>
        <begin position="460"/>
        <end position="593"/>
    </location>
</feature>
<protein>
    <submittedName>
        <fullName evidence="2">Uncharacterized protein</fullName>
    </submittedName>
</protein>
<evidence type="ECO:0000256" key="1">
    <source>
        <dbReference type="SAM" id="MobiDB-lite"/>
    </source>
</evidence>
<proteinExistence type="predicted"/>
<feature type="compositionally biased region" description="Low complexity" evidence="1">
    <location>
        <begin position="515"/>
        <end position="525"/>
    </location>
</feature>
<evidence type="ECO:0000313" key="3">
    <source>
        <dbReference type="Proteomes" id="UP000030752"/>
    </source>
</evidence>
<feature type="region of interest" description="Disordered" evidence="1">
    <location>
        <begin position="198"/>
        <end position="240"/>
    </location>
</feature>
<reference evidence="2 3" key="1">
    <citation type="submission" date="2013-03" db="EMBL/GenBank/DDBJ databases">
        <title>The Genome Sequence of Phialophora europaea CBS 101466.</title>
        <authorList>
            <consortium name="The Broad Institute Genomics Platform"/>
            <person name="Cuomo C."/>
            <person name="de Hoog S."/>
            <person name="Gorbushina A."/>
            <person name="Walker B."/>
            <person name="Young S.K."/>
            <person name="Zeng Q."/>
            <person name="Gargeya S."/>
            <person name="Fitzgerald M."/>
            <person name="Haas B."/>
            <person name="Abouelleil A."/>
            <person name="Allen A.W."/>
            <person name="Alvarado L."/>
            <person name="Arachchi H.M."/>
            <person name="Berlin A.M."/>
            <person name="Chapman S.B."/>
            <person name="Gainer-Dewar J."/>
            <person name="Goldberg J."/>
            <person name="Griggs A."/>
            <person name="Gujja S."/>
            <person name="Hansen M."/>
            <person name="Howarth C."/>
            <person name="Imamovic A."/>
            <person name="Ireland A."/>
            <person name="Larimer J."/>
            <person name="McCowan C."/>
            <person name="Murphy C."/>
            <person name="Pearson M."/>
            <person name="Poon T.W."/>
            <person name="Priest M."/>
            <person name="Roberts A."/>
            <person name="Saif S."/>
            <person name="Shea T."/>
            <person name="Sisk P."/>
            <person name="Sykes S."/>
            <person name="Wortman J."/>
            <person name="Nusbaum C."/>
            <person name="Birren B."/>
        </authorList>
    </citation>
    <scope>NUCLEOTIDE SEQUENCE [LARGE SCALE GENOMIC DNA]</scope>
    <source>
        <strain evidence="2 3">CBS 101466</strain>
    </source>
</reference>
<feature type="compositionally biased region" description="Polar residues" evidence="1">
    <location>
        <begin position="432"/>
        <end position="443"/>
    </location>
</feature>
<gene>
    <name evidence="2" type="ORF">HMPREF1541_01864</name>
</gene>
<dbReference type="AlphaFoldDB" id="W2S1W1"/>
<evidence type="ECO:0000313" key="2">
    <source>
        <dbReference type="EMBL" id="ETN42706.1"/>
    </source>
</evidence>
<name>W2S1W1_CYPE1</name>
<dbReference type="eggNOG" id="ENOG502RACM">
    <property type="taxonomic scope" value="Eukaryota"/>
</dbReference>
<feature type="region of interest" description="Disordered" evidence="1">
    <location>
        <begin position="1"/>
        <end position="72"/>
    </location>
</feature>
<sequence>MPGVALPPMTTRQAKRAARKSTAQFKYSASQMRRADRIDELEERRKNLEDKDRKRKLNQRKRDEQAIKDREAQRKLLTEGKISVEDTWGKVTASQPRLNTFFTKKISGNRQSVLNESANVENKANGLASNNDEAVDKAFDSQDTLVARGDVPHGVALPILDEVSDADLLKLLPSPSPPGKLTPAQLLLSCEISQHKTTVPRSAVSLSSPSATPDKMSSRKRKQRPSSSPESTPERALINPAARQPSFEIFEDNAEATEPLQPQIASYYDTARSNDDGNIPTTVDEPRVALAVLSDDQLEERDDRIASGLDLATPPARNQQHQITTFQDHIGADDESENDENQENQENQGHINQDATPADAANAGTTEAQALVPRTRRGANSPFEAETARNIPLVRRPAPGPDPMHRRTINNDDHFYDLNDFDTSFADDHAENNPSGTAHTTTDYGDDGIPDEMLAAVLSPAQQQNAAPRRFGPRPIIPFLVPARDDSPDHPASTSESSDSISDQDLLAAERRLVEAQAQAQAQPPVRGPRGTRDSSTPTRRSPRSSGHSLIAATEAYERGEDEEDEDEVNGDEVNGDEVNGDEVKKDEFFDEA</sequence>
<feature type="compositionally biased region" description="Basic and acidic residues" evidence="1">
    <location>
        <begin position="60"/>
        <end position="72"/>
    </location>
</feature>
<feature type="compositionally biased region" description="Acidic residues" evidence="1">
    <location>
        <begin position="333"/>
        <end position="343"/>
    </location>
</feature>
<keyword evidence="3" id="KW-1185">Reference proteome</keyword>
<feature type="compositionally biased region" description="Acidic residues" evidence="1">
    <location>
        <begin position="560"/>
        <end position="581"/>
    </location>
</feature>
<dbReference type="InParanoid" id="W2S1W1"/>
<dbReference type="GeneID" id="19969203"/>
<feature type="compositionally biased region" description="Low complexity" evidence="1">
    <location>
        <begin position="468"/>
        <end position="479"/>
    </location>
</feature>
<dbReference type="HOGENOM" id="CLU_460049_0_0_1"/>
<feature type="compositionally biased region" description="Low complexity" evidence="1">
    <location>
        <begin position="534"/>
        <end position="547"/>
    </location>
</feature>
<feature type="compositionally biased region" description="Polar residues" evidence="1">
    <location>
        <begin position="21"/>
        <end position="31"/>
    </location>
</feature>
<accession>W2S1W1</accession>
<organism evidence="2 3">
    <name type="scientific">Cyphellophora europaea (strain CBS 101466)</name>
    <name type="common">Phialophora europaea</name>
    <dbReference type="NCBI Taxonomy" id="1220924"/>
    <lineage>
        <taxon>Eukaryota</taxon>
        <taxon>Fungi</taxon>
        <taxon>Dikarya</taxon>
        <taxon>Ascomycota</taxon>
        <taxon>Pezizomycotina</taxon>
        <taxon>Eurotiomycetes</taxon>
        <taxon>Chaetothyriomycetidae</taxon>
        <taxon>Chaetothyriales</taxon>
        <taxon>Cyphellophoraceae</taxon>
        <taxon>Cyphellophora</taxon>
    </lineage>
</organism>
<dbReference type="RefSeq" id="XP_008714442.1">
    <property type="nucleotide sequence ID" value="XM_008716220.1"/>
</dbReference>
<dbReference type="VEuPathDB" id="FungiDB:HMPREF1541_01864"/>
<feature type="compositionally biased region" description="Basic and acidic residues" evidence="1">
    <location>
        <begin position="33"/>
        <end position="52"/>
    </location>
</feature>
<feature type="compositionally biased region" description="Basic and acidic residues" evidence="1">
    <location>
        <begin position="582"/>
        <end position="593"/>
    </location>
</feature>